<feature type="binding site" evidence="16">
    <location>
        <position position="84"/>
    </location>
    <ligand>
        <name>GTP</name>
        <dbReference type="ChEBI" id="CHEBI:37565"/>
    </ligand>
</feature>
<dbReference type="AlphaFoldDB" id="A0A2R4MHY4"/>
<keyword evidence="12 14" id="KW-0067">ATP-binding</keyword>
<feature type="binding site" evidence="16">
    <location>
        <begin position="34"/>
        <end position="36"/>
    </location>
    <ligand>
        <name>GTP</name>
        <dbReference type="ChEBI" id="CHEBI:37565"/>
    </ligand>
</feature>
<dbReference type="STRING" id="1122213.GCA_000423365_00835"/>
<dbReference type="GO" id="GO:0005524">
    <property type="term" value="F:ATP binding"/>
    <property type="evidence" value="ECO:0007669"/>
    <property type="project" value="UniProtKB-UniRule"/>
</dbReference>
<evidence type="ECO:0000256" key="6">
    <source>
        <dbReference type="ARBA" id="ARBA00005159"/>
    </source>
</evidence>
<keyword evidence="8 14" id="KW-0169">Cobalamin biosynthesis</keyword>
<comment type="pathway">
    <text evidence="5 14">Cofactor biosynthesis; adenosylcobalamin biosynthesis; adenosylcobalamin from cob(II)yrinate a,c-diamide: step 6/7.</text>
</comment>
<protein>
    <recommendedName>
        <fullName evidence="14">Bifunctional adenosylcobalamin biosynthesis protein</fullName>
        <ecNumber evidence="14">2.7.1.156</ecNumber>
        <ecNumber evidence="14">2.7.7.62</ecNumber>
    </recommendedName>
</protein>
<evidence type="ECO:0000256" key="7">
    <source>
        <dbReference type="ARBA" id="ARBA00007490"/>
    </source>
</evidence>
<dbReference type="InterPro" id="IPR003203">
    <property type="entry name" value="CobU/CobP"/>
</dbReference>
<evidence type="ECO:0000256" key="8">
    <source>
        <dbReference type="ARBA" id="ARBA00022573"/>
    </source>
</evidence>
<comment type="similarity">
    <text evidence="7 14">Belongs to the CobU/CobP family.</text>
</comment>
<dbReference type="RefSeq" id="WP_027833987.1">
    <property type="nucleotide sequence ID" value="NZ_CP021330.1"/>
</dbReference>
<name>A0A2R4MHY4_9HYPH</name>
<keyword evidence="10 14" id="KW-0547">Nucleotide-binding</keyword>
<evidence type="ECO:0000256" key="9">
    <source>
        <dbReference type="ARBA" id="ARBA00022679"/>
    </source>
</evidence>
<evidence type="ECO:0000256" key="15">
    <source>
        <dbReference type="PIRSR" id="PIRSR006135-1"/>
    </source>
</evidence>
<evidence type="ECO:0000256" key="14">
    <source>
        <dbReference type="PIRNR" id="PIRNR006135"/>
    </source>
</evidence>
<dbReference type="GO" id="GO:0008820">
    <property type="term" value="F:cobinamide phosphate guanylyltransferase activity"/>
    <property type="evidence" value="ECO:0007669"/>
    <property type="project" value="UniProtKB-UniRule"/>
</dbReference>
<keyword evidence="13 14" id="KW-0342">GTP-binding</keyword>
<dbReference type="PIRSF" id="PIRSF006135">
    <property type="entry name" value="CobU"/>
    <property type="match status" value="1"/>
</dbReference>
<comment type="catalytic activity">
    <reaction evidence="2 14">
        <text>adenosylcob(III)inamide phosphate + GTP + H(+) = adenosylcob(III)inamide-GDP + diphosphate</text>
        <dbReference type="Rhea" id="RHEA:22712"/>
        <dbReference type="ChEBI" id="CHEBI:15378"/>
        <dbReference type="ChEBI" id="CHEBI:33019"/>
        <dbReference type="ChEBI" id="CHEBI:37565"/>
        <dbReference type="ChEBI" id="CHEBI:58502"/>
        <dbReference type="ChEBI" id="CHEBI:60487"/>
        <dbReference type="EC" id="2.7.7.62"/>
    </reaction>
</comment>
<comment type="pathway">
    <text evidence="6 14">Cofactor biosynthesis; adenosylcobalamin biosynthesis; adenosylcobalamin from cob(II)yrinate a,c-diamide: step 5/7.</text>
</comment>
<dbReference type="CDD" id="cd00544">
    <property type="entry name" value="CobU"/>
    <property type="match status" value="1"/>
</dbReference>
<evidence type="ECO:0000256" key="2">
    <source>
        <dbReference type="ARBA" id="ARBA00000711"/>
    </source>
</evidence>
<organism evidence="17 18">
    <name type="scientific">Maritalea myrionectae</name>
    <dbReference type="NCBI Taxonomy" id="454601"/>
    <lineage>
        <taxon>Bacteria</taxon>
        <taxon>Pseudomonadati</taxon>
        <taxon>Pseudomonadota</taxon>
        <taxon>Alphaproteobacteria</taxon>
        <taxon>Hyphomicrobiales</taxon>
        <taxon>Devosiaceae</taxon>
        <taxon>Maritalea</taxon>
    </lineage>
</organism>
<comment type="catalytic activity">
    <reaction evidence="3">
        <text>adenosylcob(III)inamide + GTP = adenosylcob(III)inamide phosphate + GDP + H(+)</text>
        <dbReference type="Rhea" id="RHEA:15765"/>
        <dbReference type="ChEBI" id="CHEBI:2480"/>
        <dbReference type="ChEBI" id="CHEBI:15378"/>
        <dbReference type="ChEBI" id="CHEBI:37565"/>
        <dbReference type="ChEBI" id="CHEBI:58189"/>
        <dbReference type="ChEBI" id="CHEBI:58502"/>
        <dbReference type="EC" id="2.7.1.156"/>
    </reaction>
</comment>
<dbReference type="EC" id="2.7.1.156" evidence="14"/>
<dbReference type="Pfam" id="PF02283">
    <property type="entry name" value="CobU"/>
    <property type="match status" value="1"/>
</dbReference>
<evidence type="ECO:0000313" key="17">
    <source>
        <dbReference type="EMBL" id="AVX05648.1"/>
    </source>
</evidence>
<evidence type="ECO:0000256" key="11">
    <source>
        <dbReference type="ARBA" id="ARBA00022777"/>
    </source>
</evidence>
<dbReference type="GO" id="GO:0005525">
    <property type="term" value="F:GTP binding"/>
    <property type="evidence" value="ECO:0007669"/>
    <property type="project" value="UniProtKB-UniRule"/>
</dbReference>
<keyword evidence="11 14" id="KW-0418">Kinase</keyword>
<dbReference type="Proteomes" id="UP000258927">
    <property type="component" value="Chromosome"/>
</dbReference>
<dbReference type="NCBIfam" id="NF004469">
    <property type="entry name" value="PRK05800.1"/>
    <property type="match status" value="1"/>
</dbReference>
<accession>A0A2R4MHY4</accession>
<evidence type="ECO:0000256" key="5">
    <source>
        <dbReference type="ARBA" id="ARBA00004692"/>
    </source>
</evidence>
<keyword evidence="18" id="KW-1185">Reference proteome</keyword>
<dbReference type="PANTHER" id="PTHR34848">
    <property type="match status" value="1"/>
</dbReference>
<evidence type="ECO:0000256" key="4">
    <source>
        <dbReference type="ARBA" id="ARBA00003889"/>
    </source>
</evidence>
<gene>
    <name evidence="17" type="ORF">MXMO3_03142</name>
</gene>
<evidence type="ECO:0000313" key="18">
    <source>
        <dbReference type="Proteomes" id="UP000258927"/>
    </source>
</evidence>
<dbReference type="KEGG" id="mmyr:MXMO3_03142"/>
<dbReference type="Gene3D" id="3.40.50.300">
    <property type="entry name" value="P-loop containing nucleotide triphosphate hydrolases"/>
    <property type="match status" value="1"/>
</dbReference>
<evidence type="ECO:0000256" key="3">
    <source>
        <dbReference type="ARBA" id="ARBA00001522"/>
    </source>
</evidence>
<reference evidence="17 18" key="1">
    <citation type="submission" date="2017-05" db="EMBL/GenBank/DDBJ databases">
        <title>Genome Analysis of Maritalea myrionectae HL2708#5.</title>
        <authorList>
            <consortium name="Cotde Inc.-PKNU"/>
            <person name="Jang D."/>
            <person name="Oh H.-M."/>
        </authorList>
    </citation>
    <scope>NUCLEOTIDE SEQUENCE [LARGE SCALE GENOMIC DNA]</scope>
    <source>
        <strain evidence="17 18">HL2708#5</strain>
    </source>
</reference>
<evidence type="ECO:0000256" key="16">
    <source>
        <dbReference type="PIRSR" id="PIRSR006135-2"/>
    </source>
</evidence>
<dbReference type="GO" id="GO:0009236">
    <property type="term" value="P:cobalamin biosynthetic process"/>
    <property type="evidence" value="ECO:0007669"/>
    <property type="project" value="UniProtKB-UniRule"/>
</dbReference>
<proteinExistence type="inferred from homology"/>
<comment type="function">
    <text evidence="4 14">Catalyzes ATP-dependent phosphorylation of adenosylcobinamide and addition of GMP to adenosylcobinamide phosphate.</text>
</comment>
<dbReference type="GO" id="GO:0043752">
    <property type="term" value="F:adenosylcobinamide kinase activity"/>
    <property type="evidence" value="ECO:0007669"/>
    <property type="project" value="UniProtKB-EC"/>
</dbReference>
<feature type="active site" description="GMP-histidine intermediate" evidence="15">
    <location>
        <position position="50"/>
    </location>
</feature>
<comment type="catalytic activity">
    <reaction evidence="1 14">
        <text>adenosylcob(III)inamide + ATP = adenosylcob(III)inamide phosphate + ADP + H(+)</text>
        <dbReference type="Rhea" id="RHEA:15769"/>
        <dbReference type="ChEBI" id="CHEBI:2480"/>
        <dbReference type="ChEBI" id="CHEBI:15378"/>
        <dbReference type="ChEBI" id="CHEBI:30616"/>
        <dbReference type="ChEBI" id="CHEBI:58502"/>
        <dbReference type="ChEBI" id="CHEBI:456216"/>
        <dbReference type="EC" id="2.7.1.156"/>
    </reaction>
</comment>
<evidence type="ECO:0000256" key="12">
    <source>
        <dbReference type="ARBA" id="ARBA00022840"/>
    </source>
</evidence>
<feature type="binding site" evidence="16">
    <location>
        <position position="62"/>
    </location>
    <ligand>
        <name>GTP</name>
        <dbReference type="ChEBI" id="CHEBI:37565"/>
    </ligand>
</feature>
<dbReference type="PANTHER" id="PTHR34848:SF1">
    <property type="entry name" value="BIFUNCTIONAL ADENOSYLCOBALAMIN BIOSYNTHESIS PROTEIN COBU"/>
    <property type="match status" value="1"/>
</dbReference>
<dbReference type="InterPro" id="IPR027417">
    <property type="entry name" value="P-loop_NTPase"/>
</dbReference>
<evidence type="ECO:0000256" key="13">
    <source>
        <dbReference type="ARBA" id="ARBA00023134"/>
    </source>
</evidence>
<dbReference type="UniPathway" id="UPA00148">
    <property type="reaction ID" value="UER00236"/>
</dbReference>
<dbReference type="EC" id="2.7.7.62" evidence="14"/>
<dbReference type="SUPFAM" id="SSF52540">
    <property type="entry name" value="P-loop containing nucleoside triphosphate hydrolases"/>
    <property type="match status" value="1"/>
</dbReference>
<sequence>MTNHSLILGGAKSGKTGFAEGVALKGNQKPLYVATGRAYDDEMKLRISAHQQARGDHFDTVEQPINLISALERARGKYDRVLVDCLTLWITNLMMADYDVDESVEALAHWLSTNNDISVILVSNEVGQGVVPDNKMAREFVDHAGIAHQELARICQNVVFVTSGIAQNLKGELA</sequence>
<evidence type="ECO:0000256" key="1">
    <source>
        <dbReference type="ARBA" id="ARBA00000312"/>
    </source>
</evidence>
<evidence type="ECO:0000256" key="10">
    <source>
        <dbReference type="ARBA" id="ARBA00022741"/>
    </source>
</evidence>
<dbReference type="EMBL" id="CP021330">
    <property type="protein sequence ID" value="AVX05648.1"/>
    <property type="molecule type" value="Genomic_DNA"/>
</dbReference>
<keyword evidence="9 14" id="KW-0808">Transferase</keyword>